<dbReference type="AlphaFoldDB" id="A0AAV7IHR7"/>
<sequence>MPLIGGTCEKDDDCPIANTYCYEVCKCRVGLEPAEDNTYCKVNTTRIGDSCKGDDCNSIGNAICKEVKESALFSSLKEEENTRFKCKCKPDHYQLGNTCAKFAKGLADKCEDRIGCARIHGSRCDKVSKTCQCLEKYFYQVEDVCFKKAKGLGNQCKNDNGCTKIENAECLDYTCHCKEKFYNWKGVCYKYADGNGKVTLKCRAQHNGSLQLGRHEFPLYNKCNFDHDGEVLGYDSFEVLVDNSL</sequence>
<dbReference type="Pfam" id="PF01683">
    <property type="entry name" value="EB"/>
    <property type="match status" value="1"/>
</dbReference>
<evidence type="ECO:0000313" key="2">
    <source>
        <dbReference type="EMBL" id="KAH0551956.1"/>
    </source>
</evidence>
<gene>
    <name evidence="2" type="ORF">KQX54_003419</name>
</gene>
<reference evidence="2 3" key="1">
    <citation type="journal article" date="2021" name="J. Hered.">
        <title>A chromosome-level genome assembly of the parasitoid wasp, Cotesia glomerata (Hymenoptera: Braconidae).</title>
        <authorList>
            <person name="Pinto B.J."/>
            <person name="Weis J.J."/>
            <person name="Gamble T."/>
            <person name="Ode P.J."/>
            <person name="Paul R."/>
            <person name="Zaspel J.M."/>
        </authorList>
    </citation>
    <scope>NUCLEOTIDE SEQUENCE [LARGE SCALE GENOMIC DNA]</scope>
    <source>
        <strain evidence="2">CgM1</strain>
    </source>
</reference>
<accession>A0AAV7IHR7</accession>
<keyword evidence="3" id="KW-1185">Reference proteome</keyword>
<organism evidence="2 3">
    <name type="scientific">Cotesia glomerata</name>
    <name type="common">Lepidopteran parasitic wasp</name>
    <name type="synonym">Apanteles glomeratus</name>
    <dbReference type="NCBI Taxonomy" id="32391"/>
    <lineage>
        <taxon>Eukaryota</taxon>
        <taxon>Metazoa</taxon>
        <taxon>Ecdysozoa</taxon>
        <taxon>Arthropoda</taxon>
        <taxon>Hexapoda</taxon>
        <taxon>Insecta</taxon>
        <taxon>Pterygota</taxon>
        <taxon>Neoptera</taxon>
        <taxon>Endopterygota</taxon>
        <taxon>Hymenoptera</taxon>
        <taxon>Apocrita</taxon>
        <taxon>Ichneumonoidea</taxon>
        <taxon>Braconidae</taxon>
        <taxon>Microgastrinae</taxon>
        <taxon>Cotesia</taxon>
    </lineage>
</organism>
<name>A0AAV7IHR7_COTGL</name>
<protein>
    <recommendedName>
        <fullName evidence="1">EB domain-containing protein</fullName>
    </recommendedName>
</protein>
<comment type="caution">
    <text evidence="2">The sequence shown here is derived from an EMBL/GenBank/DDBJ whole genome shotgun (WGS) entry which is preliminary data.</text>
</comment>
<dbReference type="InterPro" id="IPR006149">
    <property type="entry name" value="EB_dom"/>
</dbReference>
<proteinExistence type="predicted"/>
<dbReference type="EMBL" id="JAHXZJ010001492">
    <property type="protein sequence ID" value="KAH0551956.1"/>
    <property type="molecule type" value="Genomic_DNA"/>
</dbReference>
<evidence type="ECO:0000313" key="3">
    <source>
        <dbReference type="Proteomes" id="UP000826195"/>
    </source>
</evidence>
<feature type="domain" description="EB" evidence="1">
    <location>
        <begin position="138"/>
        <end position="188"/>
    </location>
</feature>
<dbReference type="Proteomes" id="UP000826195">
    <property type="component" value="Unassembled WGS sequence"/>
</dbReference>
<evidence type="ECO:0000259" key="1">
    <source>
        <dbReference type="Pfam" id="PF01683"/>
    </source>
</evidence>